<keyword evidence="3" id="KW-1185">Reference proteome</keyword>
<accession>A0ABP3M573</accession>
<evidence type="ECO:0000256" key="1">
    <source>
        <dbReference type="SAM" id="MobiDB-lite"/>
    </source>
</evidence>
<dbReference type="GO" id="GO:0008168">
    <property type="term" value="F:methyltransferase activity"/>
    <property type="evidence" value="ECO:0007669"/>
    <property type="project" value="UniProtKB-KW"/>
</dbReference>
<proteinExistence type="predicted"/>
<dbReference type="InterPro" id="IPR029063">
    <property type="entry name" value="SAM-dependent_MTases_sf"/>
</dbReference>
<reference evidence="3" key="1">
    <citation type="journal article" date="2019" name="Int. J. Syst. Evol. Microbiol.">
        <title>The Global Catalogue of Microorganisms (GCM) 10K type strain sequencing project: providing services to taxonomists for standard genome sequencing and annotation.</title>
        <authorList>
            <consortium name="The Broad Institute Genomics Platform"/>
            <consortium name="The Broad Institute Genome Sequencing Center for Infectious Disease"/>
            <person name="Wu L."/>
            <person name="Ma J."/>
        </authorList>
    </citation>
    <scope>NUCLEOTIDE SEQUENCE [LARGE SCALE GENOMIC DNA]</scope>
    <source>
        <strain evidence="3">JCM 10303</strain>
    </source>
</reference>
<sequence length="308" mass="34076">MRLDATGKVSLDQIYTRPDPRPYFRTLRDLGYCIPQLAKPHFAELVREYREATGVRVPTILDIGCSYGINAALLQCDLTIDDLYEHYCDHGADERDRDWLLSRDRDLMRSRGSNAGMRFVGLDSSGPALSYALSAGFLGGAVHADLETREPTPGQRAEIAAADLVISTGCVGYVGERTLSAVAGAHGRRKPWMAHFVLRMFPFDQIAARLAEAGYETEELPGLYRQRRFASPQEQSQVLDTLSRAGVDPRGLEADGWFYARLFVSRPRVAAASAVVEPASPADNDPSTIEVEDEIEQQPSVVAPYLRQ</sequence>
<evidence type="ECO:0000313" key="2">
    <source>
        <dbReference type="EMBL" id="GAA0513545.1"/>
    </source>
</evidence>
<gene>
    <name evidence="2" type="ORF">GCM10009533_10520</name>
</gene>
<dbReference type="EMBL" id="BAAAGS010000005">
    <property type="protein sequence ID" value="GAA0513545.1"/>
    <property type="molecule type" value="Genomic_DNA"/>
</dbReference>
<dbReference type="SUPFAM" id="SSF53335">
    <property type="entry name" value="S-adenosyl-L-methionine-dependent methyltransferases"/>
    <property type="match status" value="1"/>
</dbReference>
<name>A0ABP3M573_SACER</name>
<organism evidence="2 3">
    <name type="scientific">Saccharopolyspora erythraea</name>
    <name type="common">Streptomyces erythraeus</name>
    <dbReference type="NCBI Taxonomy" id="1836"/>
    <lineage>
        <taxon>Bacteria</taxon>
        <taxon>Bacillati</taxon>
        <taxon>Actinomycetota</taxon>
        <taxon>Actinomycetes</taxon>
        <taxon>Pseudonocardiales</taxon>
        <taxon>Pseudonocardiaceae</taxon>
        <taxon>Saccharopolyspora</taxon>
    </lineage>
</organism>
<keyword evidence="2" id="KW-0489">Methyltransferase</keyword>
<comment type="caution">
    <text evidence="2">The sequence shown here is derived from an EMBL/GenBank/DDBJ whole genome shotgun (WGS) entry which is preliminary data.</text>
</comment>
<evidence type="ECO:0000313" key="3">
    <source>
        <dbReference type="Proteomes" id="UP001500729"/>
    </source>
</evidence>
<dbReference type="RefSeq" id="WP_009949082.1">
    <property type="nucleotide sequence ID" value="NZ_BAAAGS010000005.1"/>
</dbReference>
<keyword evidence="2" id="KW-0808">Transferase</keyword>
<feature type="region of interest" description="Disordered" evidence="1">
    <location>
        <begin position="275"/>
        <end position="308"/>
    </location>
</feature>
<protein>
    <submittedName>
        <fullName evidence="2">Class I SAM-dependent methyltransferase</fullName>
    </submittedName>
</protein>
<dbReference type="GO" id="GO:0032259">
    <property type="term" value="P:methylation"/>
    <property type="evidence" value="ECO:0007669"/>
    <property type="project" value="UniProtKB-KW"/>
</dbReference>
<dbReference type="Gene3D" id="3.40.50.150">
    <property type="entry name" value="Vaccinia Virus protein VP39"/>
    <property type="match status" value="1"/>
</dbReference>
<dbReference type="Proteomes" id="UP001500729">
    <property type="component" value="Unassembled WGS sequence"/>
</dbReference>